<reference evidence="1" key="1">
    <citation type="submission" date="2014-11" db="EMBL/GenBank/DDBJ databases">
        <authorList>
            <person name="Amaro Gonzalez C."/>
        </authorList>
    </citation>
    <scope>NUCLEOTIDE SEQUENCE</scope>
</reference>
<dbReference type="AlphaFoldDB" id="A0A0E9RCE8"/>
<organism evidence="1">
    <name type="scientific">Anguilla anguilla</name>
    <name type="common">European freshwater eel</name>
    <name type="synonym">Muraena anguilla</name>
    <dbReference type="NCBI Taxonomy" id="7936"/>
    <lineage>
        <taxon>Eukaryota</taxon>
        <taxon>Metazoa</taxon>
        <taxon>Chordata</taxon>
        <taxon>Craniata</taxon>
        <taxon>Vertebrata</taxon>
        <taxon>Euteleostomi</taxon>
        <taxon>Actinopterygii</taxon>
        <taxon>Neopterygii</taxon>
        <taxon>Teleostei</taxon>
        <taxon>Anguilliformes</taxon>
        <taxon>Anguillidae</taxon>
        <taxon>Anguilla</taxon>
    </lineage>
</organism>
<name>A0A0E9RCE8_ANGAN</name>
<protein>
    <submittedName>
        <fullName evidence="1">Uncharacterized protein</fullName>
    </submittedName>
</protein>
<reference evidence="1" key="2">
    <citation type="journal article" date="2015" name="Fish Shellfish Immunol.">
        <title>Early steps in the European eel (Anguilla anguilla)-Vibrio vulnificus interaction in the gills: Role of the RtxA13 toxin.</title>
        <authorList>
            <person name="Callol A."/>
            <person name="Pajuelo D."/>
            <person name="Ebbesson L."/>
            <person name="Teles M."/>
            <person name="MacKenzie S."/>
            <person name="Amaro C."/>
        </authorList>
    </citation>
    <scope>NUCLEOTIDE SEQUENCE</scope>
</reference>
<accession>A0A0E9RCE8</accession>
<evidence type="ECO:0000313" key="1">
    <source>
        <dbReference type="EMBL" id="JAH26175.1"/>
    </source>
</evidence>
<proteinExistence type="predicted"/>
<dbReference type="EMBL" id="GBXM01082402">
    <property type="protein sequence ID" value="JAH26175.1"/>
    <property type="molecule type" value="Transcribed_RNA"/>
</dbReference>
<sequence>MCCCALRPSWKCDFLSVLSSWVYRVSSEMICEVRFSAMSSCCPA</sequence>